<keyword evidence="2" id="KW-0238">DNA-binding</keyword>
<dbReference type="InterPro" id="IPR011008">
    <property type="entry name" value="Dimeric_a/b-barrel"/>
</dbReference>
<sequence length="156" mass="17732">MSKRNTDLDEIDLKILRLLQANGRLTNAEIAAEISLSAPACWKRLKRLEEDVVQGYHATLNQKALGLKLFAFVNIMLDNHSEKSMRAFEAGVMAFPNVVACHNISGRYDYLLQIVVHDMEEFHEVAMHKIRVLGNVKEICTSFAIKEIKRSPRLPV</sequence>
<evidence type="ECO:0000259" key="4">
    <source>
        <dbReference type="PROSITE" id="PS50956"/>
    </source>
</evidence>
<dbReference type="GO" id="GO:0006355">
    <property type="term" value="P:regulation of DNA-templated transcription"/>
    <property type="evidence" value="ECO:0007669"/>
    <property type="project" value="UniProtKB-ARBA"/>
</dbReference>
<dbReference type="SUPFAM" id="SSF54909">
    <property type="entry name" value="Dimeric alpha+beta barrel"/>
    <property type="match status" value="1"/>
</dbReference>
<dbReference type="SMART" id="SM00344">
    <property type="entry name" value="HTH_ASNC"/>
    <property type="match status" value="1"/>
</dbReference>
<dbReference type="AlphaFoldDB" id="A0A4U1ID00"/>
<dbReference type="SUPFAM" id="SSF46785">
    <property type="entry name" value="Winged helix' DNA-binding domain"/>
    <property type="match status" value="1"/>
</dbReference>
<keyword evidence="6" id="KW-1185">Reference proteome</keyword>
<evidence type="ECO:0000313" key="5">
    <source>
        <dbReference type="EMBL" id="TKC91506.1"/>
    </source>
</evidence>
<evidence type="ECO:0000256" key="2">
    <source>
        <dbReference type="ARBA" id="ARBA00023125"/>
    </source>
</evidence>
<dbReference type="InterPro" id="IPR000485">
    <property type="entry name" value="AsnC-type_HTH_dom"/>
</dbReference>
<dbReference type="PANTHER" id="PTHR30154">
    <property type="entry name" value="LEUCINE-RESPONSIVE REGULATORY PROTEIN"/>
    <property type="match status" value="1"/>
</dbReference>
<dbReference type="Proteomes" id="UP000305539">
    <property type="component" value="Unassembled WGS sequence"/>
</dbReference>
<feature type="domain" description="HTH asnC-type" evidence="4">
    <location>
        <begin position="8"/>
        <end position="68"/>
    </location>
</feature>
<dbReference type="PANTHER" id="PTHR30154:SF46">
    <property type="entry name" value="TRANSCRIPTIONAL REGULATORY PROTEIN"/>
    <property type="match status" value="1"/>
</dbReference>
<dbReference type="OrthoDB" id="8526125at2"/>
<evidence type="ECO:0000256" key="3">
    <source>
        <dbReference type="ARBA" id="ARBA00023163"/>
    </source>
</evidence>
<reference evidence="5 6" key="1">
    <citation type="submission" date="2019-04" db="EMBL/GenBank/DDBJ databases">
        <title>Trinickia sp. 7GSK02, isolated from subtropical forest soil.</title>
        <authorList>
            <person name="Gao Z.-H."/>
            <person name="Qiu L.-H."/>
        </authorList>
    </citation>
    <scope>NUCLEOTIDE SEQUENCE [LARGE SCALE GENOMIC DNA]</scope>
    <source>
        <strain evidence="5 6">7GSK02</strain>
    </source>
</reference>
<dbReference type="InterPro" id="IPR019888">
    <property type="entry name" value="Tscrpt_reg_AsnC-like"/>
</dbReference>
<dbReference type="InterPro" id="IPR019887">
    <property type="entry name" value="Tscrpt_reg_AsnC/Lrp_C"/>
</dbReference>
<keyword evidence="3" id="KW-0804">Transcription</keyword>
<protein>
    <submittedName>
        <fullName evidence="5">Lrp/AsnC family transcriptional regulator</fullName>
    </submittedName>
</protein>
<proteinExistence type="predicted"/>
<dbReference type="EMBL" id="SWJE01000002">
    <property type="protein sequence ID" value="TKC91506.1"/>
    <property type="molecule type" value="Genomic_DNA"/>
</dbReference>
<dbReference type="GO" id="GO:0043565">
    <property type="term" value="F:sequence-specific DNA binding"/>
    <property type="evidence" value="ECO:0007669"/>
    <property type="project" value="InterPro"/>
</dbReference>
<keyword evidence="1" id="KW-0805">Transcription regulation</keyword>
<dbReference type="GO" id="GO:0005829">
    <property type="term" value="C:cytosol"/>
    <property type="evidence" value="ECO:0007669"/>
    <property type="project" value="TreeGrafter"/>
</dbReference>
<gene>
    <name evidence="5" type="ORF">FAZ69_03355</name>
</gene>
<accession>A0A4U1ID00</accession>
<dbReference type="PRINTS" id="PR00033">
    <property type="entry name" value="HTHASNC"/>
</dbReference>
<dbReference type="PROSITE" id="PS50956">
    <property type="entry name" value="HTH_ASNC_2"/>
    <property type="match status" value="1"/>
</dbReference>
<dbReference type="Gene3D" id="1.10.10.10">
    <property type="entry name" value="Winged helix-like DNA-binding domain superfamily/Winged helix DNA-binding domain"/>
    <property type="match status" value="1"/>
</dbReference>
<dbReference type="RefSeq" id="WP_136892544.1">
    <property type="nucleotide sequence ID" value="NZ_SWJE01000002.1"/>
</dbReference>
<dbReference type="Gene3D" id="3.30.70.920">
    <property type="match status" value="1"/>
</dbReference>
<dbReference type="CDD" id="cd00090">
    <property type="entry name" value="HTH_ARSR"/>
    <property type="match status" value="1"/>
</dbReference>
<evidence type="ECO:0000313" key="6">
    <source>
        <dbReference type="Proteomes" id="UP000305539"/>
    </source>
</evidence>
<dbReference type="Pfam" id="PF13412">
    <property type="entry name" value="HTH_24"/>
    <property type="match status" value="1"/>
</dbReference>
<dbReference type="Pfam" id="PF01037">
    <property type="entry name" value="AsnC_trans_reg"/>
    <property type="match status" value="1"/>
</dbReference>
<comment type="caution">
    <text evidence="5">The sequence shown here is derived from an EMBL/GenBank/DDBJ whole genome shotgun (WGS) entry which is preliminary data.</text>
</comment>
<dbReference type="GO" id="GO:0043200">
    <property type="term" value="P:response to amino acid"/>
    <property type="evidence" value="ECO:0007669"/>
    <property type="project" value="TreeGrafter"/>
</dbReference>
<dbReference type="InterPro" id="IPR036390">
    <property type="entry name" value="WH_DNA-bd_sf"/>
</dbReference>
<dbReference type="InterPro" id="IPR011991">
    <property type="entry name" value="ArsR-like_HTH"/>
</dbReference>
<dbReference type="InterPro" id="IPR036388">
    <property type="entry name" value="WH-like_DNA-bd_sf"/>
</dbReference>
<evidence type="ECO:0000256" key="1">
    <source>
        <dbReference type="ARBA" id="ARBA00023015"/>
    </source>
</evidence>
<name>A0A4U1ID00_9BURK</name>
<organism evidence="5 6">
    <name type="scientific">Trinickia terrae</name>
    <dbReference type="NCBI Taxonomy" id="2571161"/>
    <lineage>
        <taxon>Bacteria</taxon>
        <taxon>Pseudomonadati</taxon>
        <taxon>Pseudomonadota</taxon>
        <taxon>Betaproteobacteria</taxon>
        <taxon>Burkholderiales</taxon>
        <taxon>Burkholderiaceae</taxon>
        <taxon>Trinickia</taxon>
    </lineage>
</organism>